<evidence type="ECO:0000313" key="3">
    <source>
        <dbReference type="Proteomes" id="UP000068164"/>
    </source>
</evidence>
<dbReference type="InterPro" id="IPR052896">
    <property type="entry name" value="GGT-like_enzyme"/>
</dbReference>
<name>A0A109JS81_9HYPH</name>
<gene>
    <name evidence="2" type="ORF">AS026_03020</name>
</gene>
<dbReference type="Gene3D" id="1.10.246.130">
    <property type="match status" value="1"/>
</dbReference>
<evidence type="ECO:0000256" key="1">
    <source>
        <dbReference type="SAM" id="MobiDB-lite"/>
    </source>
</evidence>
<dbReference type="Proteomes" id="UP000068164">
    <property type="component" value="Unassembled WGS sequence"/>
</dbReference>
<dbReference type="AlphaFoldDB" id="A0A109JS81"/>
<dbReference type="Pfam" id="PF01019">
    <property type="entry name" value="G_glu_transpept"/>
    <property type="match status" value="1"/>
</dbReference>
<dbReference type="InterPro" id="IPR029055">
    <property type="entry name" value="Ntn_hydrolases_N"/>
</dbReference>
<dbReference type="InterPro" id="IPR043137">
    <property type="entry name" value="GGT_ssub_C"/>
</dbReference>
<reference evidence="2 3" key="1">
    <citation type="submission" date="2015-11" db="EMBL/GenBank/DDBJ databases">
        <title>Draft Genome Sequence of the Strain BR 10423 (Rhizobium sp.) isolated from nodules of Mimosa pudica.</title>
        <authorList>
            <person name="Barauna A.C."/>
            <person name="Zilli J.E."/>
            <person name="Simoes-Araujo J.L."/>
            <person name="Reis V.M."/>
            <person name="James E.K."/>
            <person name="Reis F.B.Jr."/>
            <person name="Rouws L.F."/>
            <person name="Passos S.R."/>
            <person name="Gois S.R."/>
        </authorList>
    </citation>
    <scope>NUCLEOTIDE SEQUENCE [LARGE SCALE GENOMIC DNA]</scope>
    <source>
        <strain evidence="2 3">BR10423</strain>
    </source>
</reference>
<dbReference type="PANTHER" id="PTHR43881">
    <property type="entry name" value="GAMMA-GLUTAMYLTRANSPEPTIDASE (AFU_ORTHOLOGUE AFUA_4G13580)"/>
    <property type="match status" value="1"/>
</dbReference>
<evidence type="ECO:0000313" key="2">
    <source>
        <dbReference type="EMBL" id="KWV53998.1"/>
    </source>
</evidence>
<accession>A0A109JS81</accession>
<protein>
    <submittedName>
        <fullName evidence="2">Gamma-glutamyltransferase</fullName>
    </submittedName>
</protein>
<dbReference type="PRINTS" id="PR01210">
    <property type="entry name" value="GGTRANSPTASE"/>
</dbReference>
<dbReference type="PANTHER" id="PTHR43881:SF5">
    <property type="entry name" value="GAMMA-GLUTAMYLTRANSPEPTIDASE"/>
    <property type="match status" value="1"/>
</dbReference>
<sequence>MQFSSRQTKTRGARSRDGMVTTPHWLASEAGARVLSRGGNAIEALVAAGAALSVVYPHFCGLGGDAVWMVSDEAGDARTFLGIGQAADIAVPGNTIPLRGASSTLTTAGLVDSWDKVLSYSATAWGGTESLSGLLDDAIALAGNGYAVSASQAFWFDFRAAESDAWPGFRNLFRRDGIQCQPALARSLEAIASNGAREFYEGALAGRIARGLAAAGSPLTAADLAATSTQIVAPVRLSYGETVLLAPPPPTQGVTTLSIMGVLAHLLPADKAVDSASYYHLLVEAVKQAFRDRHLIADPAFGDDVSGALLNPDRLAGKAAAIDPTRAAAWAHPYRQGDTSLLAAVDSRGRAASMLQSIYFDWGSGVLAGDTGILWQNRGAAFSIDPISPNRYGPGKRPFYTLNPGLALKGGRPHLVYGTQGADGQPQTLALLLSLLIDHGLDPLAALSMPRFLLGRTFSDSRDNLKIEENIGSDVIAALALMGHEVTTIAPLSPLGGQAGIIRISGDGMLEAAHDPRSDGGAIGL</sequence>
<dbReference type="SUPFAM" id="SSF56235">
    <property type="entry name" value="N-terminal nucleophile aminohydrolases (Ntn hydrolases)"/>
    <property type="match status" value="1"/>
</dbReference>
<dbReference type="InterPro" id="IPR043138">
    <property type="entry name" value="GGT_lsub"/>
</dbReference>
<comment type="caution">
    <text evidence="2">The sequence shown here is derived from an EMBL/GenBank/DDBJ whole genome shotgun (WGS) entry which is preliminary data.</text>
</comment>
<organism evidence="2 3">
    <name type="scientific">Rhizobium altiplani</name>
    <dbReference type="NCBI Taxonomy" id="1864509"/>
    <lineage>
        <taxon>Bacteria</taxon>
        <taxon>Pseudomonadati</taxon>
        <taxon>Pseudomonadota</taxon>
        <taxon>Alphaproteobacteria</taxon>
        <taxon>Hyphomicrobiales</taxon>
        <taxon>Rhizobiaceae</taxon>
        <taxon>Rhizobium/Agrobacterium group</taxon>
        <taxon>Rhizobium</taxon>
    </lineage>
</organism>
<keyword evidence="3" id="KW-1185">Reference proteome</keyword>
<dbReference type="Gene3D" id="3.60.20.40">
    <property type="match status" value="1"/>
</dbReference>
<dbReference type="EMBL" id="LNCD01000063">
    <property type="protein sequence ID" value="KWV53998.1"/>
    <property type="molecule type" value="Genomic_DNA"/>
</dbReference>
<feature type="region of interest" description="Disordered" evidence="1">
    <location>
        <begin position="1"/>
        <end position="20"/>
    </location>
</feature>
<proteinExistence type="predicted"/>